<keyword evidence="2" id="KW-1003">Cell membrane</keyword>
<sequence>MIIGSALAGLLLLGLCAILLHRLTRVHELIYAGCLVATVVLVGDGLWHIVQSGHEEVPSVVLPFGLPWLHAHFRLDSLSAFFLVAINFPAALASLFGIGYGGHVPHPGRVTPLFPLFLFGMNGVLIADDAFVFLVSWEFMSLSSWLLVLSDHTNEEARKAAMVYLVMAVFGTFCLLPAFGLLAGSGGAYTFAAMRAAHLPALAGSLVVLLALLGTGSKAGLVPLHVWLPLAHPAAPSHVSALMSGVMTKVAIYGLIRILYDLRGDVGWQWGFVLMVVGAVSAAMGVLYALMQRDLKTLLAYSTVENVGIIFIALGLALAFRDHGELALSALSLVAALYHVVNHALFKTLLFLGAGAILQATGERNLDRLGGLLNRMPITGFTFLIGACAISALPPLNGFVSEWLVFQSLFKGPTVAHWAMRFGVPVVGVAMALAAAFAATCFVRAFGIAFLGRPRTPEARHAREVPLSMQVAMAVPAFFCLCLGVFPVTVTSGIATAVEPLVRVKLPAAMLGWPWLSPVSLTAGSYSATMVLLTGAALMVTTLLVVHHFGTRKIRRFPLWDCGHPEDIVNAQYSADSFAQPLRRVFGSVVFRAREEVEMPPPGEMVPARFSVTMIDPVWTGLYLRIVRIVDAIADRVNVLQFLTVRRYLLMMFLTLVLLLLVVAVRQQ</sequence>
<name>A0A2N3Q0I2_9PROT</name>
<dbReference type="GO" id="GO:0042773">
    <property type="term" value="P:ATP synthesis coupled electron transport"/>
    <property type="evidence" value="ECO:0007669"/>
    <property type="project" value="InterPro"/>
</dbReference>
<feature type="transmembrane region" description="Helical" evidence="8">
    <location>
        <begin position="30"/>
        <end position="50"/>
    </location>
</feature>
<keyword evidence="6 8" id="KW-0472">Membrane</keyword>
<evidence type="ECO:0000259" key="9">
    <source>
        <dbReference type="Pfam" id="PF00361"/>
    </source>
</evidence>
<evidence type="ECO:0000256" key="7">
    <source>
        <dbReference type="RuleBase" id="RU000320"/>
    </source>
</evidence>
<dbReference type="EMBL" id="PIUM01000002">
    <property type="protein sequence ID" value="PKU26165.1"/>
    <property type="molecule type" value="Genomic_DNA"/>
</dbReference>
<dbReference type="Pfam" id="PF00361">
    <property type="entry name" value="Proton_antipo_M"/>
    <property type="match status" value="1"/>
</dbReference>
<keyword evidence="11" id="KW-1185">Reference proteome</keyword>
<evidence type="ECO:0000256" key="5">
    <source>
        <dbReference type="ARBA" id="ARBA00023002"/>
    </source>
</evidence>
<evidence type="ECO:0000256" key="1">
    <source>
        <dbReference type="ARBA" id="ARBA00004651"/>
    </source>
</evidence>
<feature type="transmembrane region" description="Helical" evidence="8">
    <location>
        <begin position="381"/>
        <end position="406"/>
    </location>
</feature>
<keyword evidence="5" id="KW-0560">Oxidoreductase</keyword>
<dbReference type="PANTHER" id="PTHR42682">
    <property type="entry name" value="HYDROGENASE-4 COMPONENT F"/>
    <property type="match status" value="1"/>
</dbReference>
<dbReference type="NCBIfam" id="NF005086">
    <property type="entry name" value="PRK06521.1"/>
    <property type="match status" value="1"/>
</dbReference>
<evidence type="ECO:0000256" key="6">
    <source>
        <dbReference type="ARBA" id="ARBA00023136"/>
    </source>
</evidence>
<feature type="transmembrane region" description="Helical" evidence="8">
    <location>
        <begin position="298"/>
        <end position="320"/>
    </location>
</feature>
<feature type="transmembrane region" description="Helical" evidence="8">
    <location>
        <begin position="471"/>
        <end position="495"/>
    </location>
</feature>
<dbReference type="GO" id="GO:0016491">
    <property type="term" value="F:oxidoreductase activity"/>
    <property type="evidence" value="ECO:0007669"/>
    <property type="project" value="UniProtKB-KW"/>
</dbReference>
<dbReference type="AlphaFoldDB" id="A0A2N3Q0I2"/>
<keyword evidence="3 7" id="KW-0812">Transmembrane</keyword>
<feature type="transmembrane region" description="Helical" evidence="8">
    <location>
        <begin position="272"/>
        <end position="291"/>
    </location>
</feature>
<comment type="subcellular location">
    <subcellularLocation>
        <location evidence="1">Cell membrane</location>
        <topology evidence="1">Multi-pass membrane protein</topology>
    </subcellularLocation>
    <subcellularLocation>
        <location evidence="7">Membrane</location>
        <topology evidence="7">Multi-pass membrane protein</topology>
    </subcellularLocation>
</comment>
<reference evidence="11" key="1">
    <citation type="submission" date="2017-12" db="EMBL/GenBank/DDBJ databases">
        <title>Draft genome sequence of Telmatospirillum siberiense 26-4b1T, an acidotolerant peatland alphaproteobacterium potentially involved in sulfur cycling.</title>
        <authorList>
            <person name="Hausmann B."/>
            <person name="Pjevac P."/>
            <person name="Schreck K."/>
            <person name="Herbold C.W."/>
            <person name="Daims H."/>
            <person name="Wagner M."/>
            <person name="Pester M."/>
            <person name="Loy A."/>
        </authorList>
    </citation>
    <scope>NUCLEOTIDE SEQUENCE [LARGE SCALE GENOMIC DNA]</scope>
    <source>
        <strain evidence="11">26-4b1</strain>
    </source>
</reference>
<dbReference type="GO" id="GO:0008137">
    <property type="term" value="F:NADH dehydrogenase (ubiquinone) activity"/>
    <property type="evidence" value="ECO:0007669"/>
    <property type="project" value="InterPro"/>
</dbReference>
<evidence type="ECO:0000256" key="8">
    <source>
        <dbReference type="SAM" id="Phobius"/>
    </source>
</evidence>
<evidence type="ECO:0000313" key="11">
    <source>
        <dbReference type="Proteomes" id="UP000233293"/>
    </source>
</evidence>
<gene>
    <name evidence="10" type="ORF">CWS72_03300</name>
</gene>
<evidence type="ECO:0000313" key="10">
    <source>
        <dbReference type="EMBL" id="PKU26165.1"/>
    </source>
</evidence>
<dbReference type="PRINTS" id="PR01437">
    <property type="entry name" value="NUOXDRDTASE4"/>
</dbReference>
<organism evidence="10 11">
    <name type="scientific">Telmatospirillum siberiense</name>
    <dbReference type="NCBI Taxonomy" id="382514"/>
    <lineage>
        <taxon>Bacteria</taxon>
        <taxon>Pseudomonadati</taxon>
        <taxon>Pseudomonadota</taxon>
        <taxon>Alphaproteobacteria</taxon>
        <taxon>Rhodospirillales</taxon>
        <taxon>Rhodospirillaceae</taxon>
        <taxon>Telmatospirillum</taxon>
    </lineage>
</organism>
<feature type="transmembrane region" description="Helical" evidence="8">
    <location>
        <begin position="6"/>
        <end position="23"/>
    </location>
</feature>
<dbReference type="Proteomes" id="UP000233293">
    <property type="component" value="Unassembled WGS sequence"/>
</dbReference>
<feature type="transmembrane region" description="Helical" evidence="8">
    <location>
        <begin position="202"/>
        <end position="227"/>
    </location>
</feature>
<feature type="domain" description="NADH:quinone oxidoreductase/Mrp antiporter transmembrane" evidence="9">
    <location>
        <begin position="127"/>
        <end position="417"/>
    </location>
</feature>
<dbReference type="InterPro" id="IPR052175">
    <property type="entry name" value="ComplexI-like_HydComp"/>
</dbReference>
<dbReference type="InterPro" id="IPR001750">
    <property type="entry name" value="ND/Mrp_TM"/>
</dbReference>
<evidence type="ECO:0000256" key="3">
    <source>
        <dbReference type="ARBA" id="ARBA00022692"/>
    </source>
</evidence>
<dbReference type="PANTHER" id="PTHR42682:SF3">
    <property type="entry name" value="FORMATE HYDROGENLYASE SUBUNIT 3-RELATED"/>
    <property type="match status" value="1"/>
</dbReference>
<comment type="caution">
    <text evidence="10">The sequence shown here is derived from an EMBL/GenBank/DDBJ whole genome shotgun (WGS) entry which is preliminary data.</text>
</comment>
<protein>
    <submittedName>
        <fullName evidence="10">Hydrogenase 4 subunit B</fullName>
    </submittedName>
</protein>
<evidence type="ECO:0000256" key="4">
    <source>
        <dbReference type="ARBA" id="ARBA00022989"/>
    </source>
</evidence>
<feature type="transmembrane region" description="Helical" evidence="8">
    <location>
        <begin position="648"/>
        <end position="665"/>
    </location>
</feature>
<proteinExistence type="predicted"/>
<keyword evidence="4 8" id="KW-1133">Transmembrane helix</keyword>
<dbReference type="GO" id="GO:0005886">
    <property type="term" value="C:plasma membrane"/>
    <property type="evidence" value="ECO:0007669"/>
    <property type="project" value="UniProtKB-SubCell"/>
</dbReference>
<feature type="transmembrane region" description="Helical" evidence="8">
    <location>
        <begin position="161"/>
        <end position="182"/>
    </location>
</feature>
<feature type="transmembrane region" description="Helical" evidence="8">
    <location>
        <begin position="340"/>
        <end position="360"/>
    </location>
</feature>
<feature type="transmembrane region" description="Helical" evidence="8">
    <location>
        <begin position="515"/>
        <end position="546"/>
    </location>
</feature>
<dbReference type="OrthoDB" id="9811798at2"/>
<feature type="transmembrane region" description="Helical" evidence="8">
    <location>
        <begin position="78"/>
        <end position="98"/>
    </location>
</feature>
<feature type="transmembrane region" description="Helical" evidence="8">
    <location>
        <begin position="426"/>
        <end position="451"/>
    </location>
</feature>
<evidence type="ECO:0000256" key="2">
    <source>
        <dbReference type="ARBA" id="ARBA00022475"/>
    </source>
</evidence>
<dbReference type="RefSeq" id="WP_101249126.1">
    <property type="nucleotide sequence ID" value="NZ_PIUM01000002.1"/>
</dbReference>
<feature type="transmembrane region" description="Helical" evidence="8">
    <location>
        <begin position="110"/>
        <end position="126"/>
    </location>
</feature>
<dbReference type="InterPro" id="IPR003918">
    <property type="entry name" value="NADH_UbQ_OxRdtase"/>
</dbReference>
<accession>A0A2N3Q0I2</accession>